<comment type="caution">
    <text evidence="3">The sequence shown here is derived from an EMBL/GenBank/DDBJ whole genome shotgun (WGS) entry which is preliminary data.</text>
</comment>
<organism evidence="3 4">
    <name type="scientific">Sporocytophaga myxococcoides</name>
    <dbReference type="NCBI Taxonomy" id="153721"/>
    <lineage>
        <taxon>Bacteria</taxon>
        <taxon>Pseudomonadati</taxon>
        <taxon>Bacteroidota</taxon>
        <taxon>Cytophagia</taxon>
        <taxon>Cytophagales</taxon>
        <taxon>Cytophagaceae</taxon>
        <taxon>Sporocytophaga</taxon>
    </lineage>
</organism>
<dbReference type="InterPro" id="IPR001789">
    <property type="entry name" value="Sig_transdc_resp-reg_receiver"/>
</dbReference>
<sequence length="136" mass="16069">MKIENVLLIDDDNITNFINQRLLRKLNVASNITTATNGYEGLEYVHKFCRNFNNCSHLIFLDIKMPVMDGIEFLREFNTLNLPNKENINIIMLSTSSNENDIRQIEKFKVREFLTKPLTEEKILKVLQDWESYCHE</sequence>
<protein>
    <submittedName>
        <fullName evidence="3">Response regulator rcp1</fullName>
    </submittedName>
</protein>
<dbReference type="InterPro" id="IPR011006">
    <property type="entry name" value="CheY-like_superfamily"/>
</dbReference>
<dbReference type="PROSITE" id="PS50110">
    <property type="entry name" value="RESPONSE_REGULATORY"/>
    <property type="match status" value="1"/>
</dbReference>
<dbReference type="SMART" id="SM00448">
    <property type="entry name" value="REC"/>
    <property type="match status" value="1"/>
</dbReference>
<gene>
    <name evidence="3" type="ORF">MYP_2049</name>
</gene>
<dbReference type="Pfam" id="PF00072">
    <property type="entry name" value="Response_reg"/>
    <property type="match status" value="1"/>
</dbReference>
<dbReference type="Gene3D" id="3.40.50.2300">
    <property type="match status" value="1"/>
</dbReference>
<keyword evidence="4" id="KW-1185">Reference proteome</keyword>
<accession>A0A098LD33</accession>
<dbReference type="AlphaFoldDB" id="A0A098LD33"/>
<evidence type="ECO:0000313" key="4">
    <source>
        <dbReference type="Proteomes" id="UP000030185"/>
    </source>
</evidence>
<dbReference type="InterPro" id="IPR052893">
    <property type="entry name" value="TCS_response_regulator"/>
</dbReference>
<dbReference type="eggNOG" id="COG2197">
    <property type="taxonomic scope" value="Bacteria"/>
</dbReference>
<dbReference type="PANTHER" id="PTHR44520">
    <property type="entry name" value="RESPONSE REGULATOR RCP1-RELATED"/>
    <property type="match status" value="1"/>
</dbReference>
<dbReference type="OrthoDB" id="673128at2"/>
<dbReference type="STRING" id="153721.MYP_2049"/>
<evidence type="ECO:0000313" key="3">
    <source>
        <dbReference type="EMBL" id="GAL84821.1"/>
    </source>
</evidence>
<dbReference type="PANTHER" id="PTHR44520:SF2">
    <property type="entry name" value="RESPONSE REGULATOR RCP1"/>
    <property type="match status" value="1"/>
</dbReference>
<feature type="domain" description="Response regulatory" evidence="2">
    <location>
        <begin position="5"/>
        <end position="131"/>
    </location>
</feature>
<dbReference type="RefSeq" id="WP_045462255.1">
    <property type="nucleotide sequence ID" value="NZ_BBLT01000003.1"/>
</dbReference>
<dbReference type="Proteomes" id="UP000030185">
    <property type="component" value="Unassembled WGS sequence"/>
</dbReference>
<keyword evidence="1" id="KW-0597">Phosphoprotein</keyword>
<dbReference type="GO" id="GO:0000160">
    <property type="term" value="P:phosphorelay signal transduction system"/>
    <property type="evidence" value="ECO:0007669"/>
    <property type="project" value="InterPro"/>
</dbReference>
<name>A0A098LD33_9BACT</name>
<reference evidence="3 4" key="1">
    <citation type="submission" date="2014-09" db="EMBL/GenBank/DDBJ databases">
        <title>Sporocytophaga myxococcoides PG-01 genome sequencing.</title>
        <authorList>
            <person name="Liu L."/>
            <person name="Gao P.J."/>
            <person name="Chen G.J."/>
            <person name="Wang L.S."/>
        </authorList>
    </citation>
    <scope>NUCLEOTIDE SEQUENCE [LARGE SCALE GENOMIC DNA]</scope>
    <source>
        <strain evidence="3 4">PG-01</strain>
    </source>
</reference>
<feature type="modified residue" description="4-aspartylphosphate" evidence="1">
    <location>
        <position position="62"/>
    </location>
</feature>
<evidence type="ECO:0000256" key="1">
    <source>
        <dbReference type="PROSITE-ProRule" id="PRU00169"/>
    </source>
</evidence>
<proteinExistence type="predicted"/>
<dbReference type="EMBL" id="BBLT01000003">
    <property type="protein sequence ID" value="GAL84821.1"/>
    <property type="molecule type" value="Genomic_DNA"/>
</dbReference>
<dbReference type="SUPFAM" id="SSF52172">
    <property type="entry name" value="CheY-like"/>
    <property type="match status" value="1"/>
</dbReference>
<evidence type="ECO:0000259" key="2">
    <source>
        <dbReference type="PROSITE" id="PS50110"/>
    </source>
</evidence>